<dbReference type="SUPFAM" id="SSF52833">
    <property type="entry name" value="Thioredoxin-like"/>
    <property type="match status" value="1"/>
</dbReference>
<evidence type="ECO:0000256" key="5">
    <source>
        <dbReference type="SAM" id="MobiDB-lite"/>
    </source>
</evidence>
<dbReference type="Proteomes" id="UP000431901">
    <property type="component" value="Unassembled WGS sequence"/>
</dbReference>
<feature type="domain" description="Thioredoxin" evidence="6">
    <location>
        <begin position="56"/>
        <end position="223"/>
    </location>
</feature>
<dbReference type="Pfam" id="PF02630">
    <property type="entry name" value="SCO1-SenC"/>
    <property type="match status" value="1"/>
</dbReference>
<evidence type="ECO:0000256" key="4">
    <source>
        <dbReference type="PIRSR" id="PIRSR603782-2"/>
    </source>
</evidence>
<dbReference type="RefSeq" id="WP_161102527.1">
    <property type="nucleotide sequence ID" value="NZ_JBHLYI010000013.1"/>
</dbReference>
<accession>A0A6I4W7V1</accession>
<reference evidence="7 8" key="1">
    <citation type="submission" date="2019-12" db="EMBL/GenBank/DDBJ databases">
        <title>Nocardia macrotermitis sp. nov. and Nocardia aurantia sp. nov., isolated from the gut of the fungus growing-termite Macrotermes natalensis.</title>
        <authorList>
            <person name="Christine B."/>
            <person name="Rene B."/>
        </authorList>
    </citation>
    <scope>NUCLEOTIDE SEQUENCE [LARGE SCALE GENOMIC DNA]</scope>
    <source>
        <strain evidence="7 8">DSM 102126</strain>
    </source>
</reference>
<feature type="compositionally biased region" description="Low complexity" evidence="5">
    <location>
        <begin position="39"/>
        <end position="53"/>
    </location>
</feature>
<protein>
    <submittedName>
        <fullName evidence="7">SCO family protein</fullName>
    </submittedName>
</protein>
<evidence type="ECO:0000256" key="2">
    <source>
        <dbReference type="ARBA" id="ARBA00023008"/>
    </source>
</evidence>
<feature type="binding site" evidence="3">
    <location>
        <position position="187"/>
    </location>
    <ligand>
        <name>Cu cation</name>
        <dbReference type="ChEBI" id="CHEBI:23378"/>
    </ligand>
</feature>
<comment type="similarity">
    <text evidence="1">Belongs to the SCO1/2 family.</text>
</comment>
<evidence type="ECO:0000313" key="7">
    <source>
        <dbReference type="EMBL" id="MXQ64276.1"/>
    </source>
</evidence>
<organism evidence="7 8">
    <name type="scientific">Actinomadura rayongensis</name>
    <dbReference type="NCBI Taxonomy" id="1429076"/>
    <lineage>
        <taxon>Bacteria</taxon>
        <taxon>Bacillati</taxon>
        <taxon>Actinomycetota</taxon>
        <taxon>Actinomycetes</taxon>
        <taxon>Streptosporangiales</taxon>
        <taxon>Thermomonosporaceae</taxon>
        <taxon>Actinomadura</taxon>
    </lineage>
</organism>
<evidence type="ECO:0000256" key="3">
    <source>
        <dbReference type="PIRSR" id="PIRSR603782-1"/>
    </source>
</evidence>
<name>A0A6I4W7V1_9ACTN</name>
<dbReference type="EMBL" id="WUTW01000002">
    <property type="protein sequence ID" value="MXQ64276.1"/>
    <property type="molecule type" value="Genomic_DNA"/>
</dbReference>
<evidence type="ECO:0000313" key="8">
    <source>
        <dbReference type="Proteomes" id="UP000431901"/>
    </source>
</evidence>
<dbReference type="PROSITE" id="PS51257">
    <property type="entry name" value="PROKAR_LIPOPROTEIN"/>
    <property type="match status" value="1"/>
</dbReference>
<dbReference type="PROSITE" id="PS51352">
    <property type="entry name" value="THIOREDOXIN_2"/>
    <property type="match status" value="1"/>
</dbReference>
<feature type="region of interest" description="Disordered" evidence="5">
    <location>
        <begin position="31"/>
        <end position="67"/>
    </location>
</feature>
<feature type="binding site" evidence="3">
    <location>
        <position position="101"/>
    </location>
    <ligand>
        <name>Cu cation</name>
        <dbReference type="ChEBI" id="CHEBI:23378"/>
    </ligand>
</feature>
<comment type="caution">
    <text evidence="7">The sequence shown here is derived from an EMBL/GenBank/DDBJ whole genome shotgun (WGS) entry which is preliminary data.</text>
</comment>
<evidence type="ECO:0000259" key="6">
    <source>
        <dbReference type="PROSITE" id="PS51352"/>
    </source>
</evidence>
<dbReference type="OrthoDB" id="9790194at2"/>
<keyword evidence="3" id="KW-0479">Metal-binding</keyword>
<dbReference type="PANTHER" id="PTHR12151">
    <property type="entry name" value="ELECTRON TRANSPORT PROTIN SCO1/SENC FAMILY MEMBER"/>
    <property type="match status" value="1"/>
</dbReference>
<keyword evidence="4" id="KW-1015">Disulfide bond</keyword>
<keyword evidence="8" id="KW-1185">Reference proteome</keyword>
<feature type="binding site" evidence="3">
    <location>
        <position position="97"/>
    </location>
    <ligand>
        <name>Cu cation</name>
        <dbReference type="ChEBI" id="CHEBI:23378"/>
    </ligand>
</feature>
<dbReference type="AlphaFoldDB" id="A0A6I4W7V1"/>
<proteinExistence type="inferred from homology"/>
<sequence length="227" mass="24108">MRSILPADVRRRRVVGGLALVAVGTAVLTSCGSSEDGRSSAATSAASPRAAESGVLRPDRPLPKPRLVLTDENGDRFDLVERTKGRPTLLYFGYTHCPDVCPTTMADVANAVRTLPAAERTKFSVVFVTTDPARDKPKRLKDWLAAFDARFVGLTGDFASVRRAARTVGVSIEPPVKSADGGYTVSHGAEVLAFFPTDDKAHLIFTAGVPARQYAAALPEILKGGTA</sequence>
<gene>
    <name evidence="7" type="ORF">GQ466_09520</name>
</gene>
<dbReference type="Gene3D" id="3.40.30.10">
    <property type="entry name" value="Glutaredoxin"/>
    <property type="match status" value="1"/>
</dbReference>
<dbReference type="InterPro" id="IPR036249">
    <property type="entry name" value="Thioredoxin-like_sf"/>
</dbReference>
<dbReference type="CDD" id="cd02968">
    <property type="entry name" value="SCO"/>
    <property type="match status" value="1"/>
</dbReference>
<dbReference type="GO" id="GO:0046872">
    <property type="term" value="F:metal ion binding"/>
    <property type="evidence" value="ECO:0007669"/>
    <property type="project" value="UniProtKB-KW"/>
</dbReference>
<evidence type="ECO:0000256" key="1">
    <source>
        <dbReference type="ARBA" id="ARBA00010996"/>
    </source>
</evidence>
<dbReference type="PANTHER" id="PTHR12151:SF25">
    <property type="entry name" value="LINALOOL DEHYDRATASE_ISOMERASE DOMAIN-CONTAINING PROTEIN"/>
    <property type="match status" value="1"/>
</dbReference>
<keyword evidence="2 3" id="KW-0186">Copper</keyword>
<dbReference type="InterPro" id="IPR013766">
    <property type="entry name" value="Thioredoxin_domain"/>
</dbReference>
<feature type="disulfide bond" description="Redox-active" evidence="4">
    <location>
        <begin position="97"/>
        <end position="101"/>
    </location>
</feature>
<dbReference type="InterPro" id="IPR003782">
    <property type="entry name" value="SCO1/SenC"/>
</dbReference>